<name>A0A0E9VVT9_ANGAN</name>
<accession>A0A0E9VVT9</accession>
<reference evidence="1" key="1">
    <citation type="submission" date="2014-11" db="EMBL/GenBank/DDBJ databases">
        <authorList>
            <person name="Amaro Gonzalez C."/>
        </authorList>
    </citation>
    <scope>NUCLEOTIDE SEQUENCE</scope>
</reference>
<protein>
    <submittedName>
        <fullName evidence="1">Uncharacterized protein</fullName>
    </submittedName>
</protein>
<dbReference type="EMBL" id="GBXM01027219">
    <property type="protein sequence ID" value="JAH81358.1"/>
    <property type="molecule type" value="Transcribed_RNA"/>
</dbReference>
<evidence type="ECO:0000313" key="1">
    <source>
        <dbReference type="EMBL" id="JAH81358.1"/>
    </source>
</evidence>
<dbReference type="AlphaFoldDB" id="A0A0E9VVT9"/>
<reference evidence="1" key="2">
    <citation type="journal article" date="2015" name="Fish Shellfish Immunol.">
        <title>Early steps in the European eel (Anguilla anguilla)-Vibrio vulnificus interaction in the gills: Role of the RtxA13 toxin.</title>
        <authorList>
            <person name="Callol A."/>
            <person name="Pajuelo D."/>
            <person name="Ebbesson L."/>
            <person name="Teles M."/>
            <person name="MacKenzie S."/>
            <person name="Amaro C."/>
        </authorList>
    </citation>
    <scope>NUCLEOTIDE SEQUENCE</scope>
</reference>
<proteinExistence type="predicted"/>
<organism evidence="1">
    <name type="scientific">Anguilla anguilla</name>
    <name type="common">European freshwater eel</name>
    <name type="synonym">Muraena anguilla</name>
    <dbReference type="NCBI Taxonomy" id="7936"/>
    <lineage>
        <taxon>Eukaryota</taxon>
        <taxon>Metazoa</taxon>
        <taxon>Chordata</taxon>
        <taxon>Craniata</taxon>
        <taxon>Vertebrata</taxon>
        <taxon>Euteleostomi</taxon>
        <taxon>Actinopterygii</taxon>
        <taxon>Neopterygii</taxon>
        <taxon>Teleostei</taxon>
        <taxon>Anguilliformes</taxon>
        <taxon>Anguillidae</taxon>
        <taxon>Anguilla</taxon>
    </lineage>
</organism>
<sequence length="23" mass="2721">MTYPRRRISVFHLAVQSTLCDKV</sequence>